<dbReference type="STRING" id="713585.THITH_08820"/>
<protein>
    <submittedName>
        <fullName evidence="6">Cupin</fullName>
    </submittedName>
</protein>
<evidence type="ECO:0000256" key="2">
    <source>
        <dbReference type="ARBA" id="ARBA00022723"/>
    </source>
</evidence>
<keyword evidence="7" id="KW-1185">Reference proteome</keyword>
<dbReference type="KEGG" id="tti:THITH_08820"/>
<dbReference type="PANTHER" id="PTHR13096">
    <property type="entry name" value="MINA53 MYC INDUCED NUCLEAR ANTIGEN"/>
    <property type="match status" value="1"/>
</dbReference>
<dbReference type="RefSeq" id="WP_006747490.1">
    <property type="nucleotide sequence ID" value="NZ_CP007029.1"/>
</dbReference>
<proteinExistence type="predicted"/>
<comment type="cofactor">
    <cofactor evidence="1">
        <name>Fe(2+)</name>
        <dbReference type="ChEBI" id="CHEBI:29033"/>
    </cofactor>
</comment>
<gene>
    <name evidence="6" type="ORF">THITH_08820</name>
</gene>
<dbReference type="Proteomes" id="UP000005289">
    <property type="component" value="Chromosome"/>
</dbReference>
<dbReference type="PROSITE" id="PS51184">
    <property type="entry name" value="JMJC"/>
    <property type="match status" value="1"/>
</dbReference>
<dbReference type="GO" id="GO:0016706">
    <property type="term" value="F:2-oxoglutarate-dependent dioxygenase activity"/>
    <property type="evidence" value="ECO:0007669"/>
    <property type="project" value="TreeGrafter"/>
</dbReference>
<dbReference type="Gene3D" id="3.40.366.30">
    <property type="entry name" value="50S ribosomal protein L16 arginine hydroxylase, Chain A, Domain 2"/>
    <property type="match status" value="1"/>
</dbReference>
<evidence type="ECO:0000256" key="4">
    <source>
        <dbReference type="SAM" id="MobiDB-lite"/>
    </source>
</evidence>
<dbReference type="InterPro" id="IPR039994">
    <property type="entry name" value="NO66-like"/>
</dbReference>
<keyword evidence="3" id="KW-0408">Iron</keyword>
<dbReference type="Pfam" id="PF08007">
    <property type="entry name" value="JmjC_2"/>
    <property type="match status" value="1"/>
</dbReference>
<evidence type="ECO:0000313" key="6">
    <source>
        <dbReference type="EMBL" id="AHE98346.1"/>
    </source>
</evidence>
<dbReference type="SUPFAM" id="SSF51197">
    <property type="entry name" value="Clavaminate synthase-like"/>
    <property type="match status" value="1"/>
</dbReference>
<dbReference type="PANTHER" id="PTHR13096:SF8">
    <property type="entry name" value="RIBOSOMAL OXYGENASE 1"/>
    <property type="match status" value="1"/>
</dbReference>
<organism evidence="6 7">
    <name type="scientific">Thioalkalivibrio paradoxus ARh 1</name>
    <dbReference type="NCBI Taxonomy" id="713585"/>
    <lineage>
        <taxon>Bacteria</taxon>
        <taxon>Pseudomonadati</taxon>
        <taxon>Pseudomonadota</taxon>
        <taxon>Gammaproteobacteria</taxon>
        <taxon>Chromatiales</taxon>
        <taxon>Ectothiorhodospiraceae</taxon>
        <taxon>Thioalkalivibrio</taxon>
    </lineage>
</organism>
<dbReference type="Gene3D" id="2.60.120.650">
    <property type="entry name" value="Cupin"/>
    <property type="match status" value="1"/>
</dbReference>
<name>W0DIT0_9GAMM</name>
<evidence type="ECO:0000313" key="7">
    <source>
        <dbReference type="Proteomes" id="UP000005289"/>
    </source>
</evidence>
<dbReference type="OrthoDB" id="9764016at2"/>
<feature type="domain" description="JmjC" evidence="5">
    <location>
        <begin position="99"/>
        <end position="228"/>
    </location>
</feature>
<dbReference type="EMBL" id="CP007029">
    <property type="protein sequence ID" value="AHE98346.1"/>
    <property type="molecule type" value="Genomic_DNA"/>
</dbReference>
<dbReference type="SMART" id="SM00558">
    <property type="entry name" value="JmjC"/>
    <property type="match status" value="1"/>
</dbReference>
<evidence type="ECO:0000256" key="3">
    <source>
        <dbReference type="ARBA" id="ARBA00023004"/>
    </source>
</evidence>
<sequence>MNTNALLGGLTPEEFLRDYWQQRPLRIRQAIPGFVNPIDAEDLAGLACEEDVRSRLVIGHPDRRDWQVEYGPFRPERFASLSATAWTLLVSEVEQYWPPGPEWLRRFDFIPRWRRDDLMISYAVRDGSVGPHIDAYDVFLFQAQGRRRWQIQEPPPKSPICLPDLPLAILRSFTPTTEWVLEPGDMLYLPPGIPHLGMALDDDCMTWSIGFRAPAWRDLVGAFLEDRLDHVGPELVTDPARKSSRHAHELGADDLAALRDGLLARLRTEPDALHCFFGEFLTRPQTRDTEPETADDAASERPEWDPNMAYRFDPSLRRYWIDGPDGPTLFLAGHAVPAPGLSPNEAESLCQADTVVPEQWATRVPGLVPVFRDLLAAGQVEPDEPADTGEAP</sequence>
<keyword evidence="2" id="KW-0479">Metal-binding</keyword>
<evidence type="ECO:0000259" key="5">
    <source>
        <dbReference type="PROSITE" id="PS51184"/>
    </source>
</evidence>
<dbReference type="InterPro" id="IPR003347">
    <property type="entry name" value="JmjC_dom"/>
</dbReference>
<reference evidence="6 7" key="1">
    <citation type="submission" date="2013-12" db="EMBL/GenBank/DDBJ databases">
        <authorList>
            <consortium name="DOE Joint Genome Institute"/>
            <person name="Muyzer G."/>
            <person name="Huntemann M."/>
            <person name="Han J."/>
            <person name="Chen A."/>
            <person name="Kyrpides N."/>
            <person name="Mavromatis K."/>
            <person name="Markowitz V."/>
            <person name="Palaniappan K."/>
            <person name="Ivanova N."/>
            <person name="Schaumberg A."/>
            <person name="Pati A."/>
            <person name="Liolios K."/>
            <person name="Nordberg H.P."/>
            <person name="Cantor M.N."/>
            <person name="Hua S.X."/>
            <person name="Woyke T."/>
        </authorList>
    </citation>
    <scope>NUCLEOTIDE SEQUENCE [LARGE SCALE GENOMIC DNA]</scope>
    <source>
        <strain evidence="6 7">ARh 1</strain>
    </source>
</reference>
<dbReference type="AlphaFoldDB" id="W0DIT0"/>
<dbReference type="HOGENOM" id="CLU_039125_1_0_6"/>
<feature type="region of interest" description="Disordered" evidence="4">
    <location>
        <begin position="284"/>
        <end position="306"/>
    </location>
</feature>
<evidence type="ECO:0000256" key="1">
    <source>
        <dbReference type="ARBA" id="ARBA00001954"/>
    </source>
</evidence>
<accession>W0DIT0</accession>
<dbReference type="GO" id="GO:0046872">
    <property type="term" value="F:metal ion binding"/>
    <property type="evidence" value="ECO:0007669"/>
    <property type="project" value="UniProtKB-KW"/>
</dbReference>